<dbReference type="EMBL" id="CP162599">
    <property type="protein sequence ID" value="XDK32834.1"/>
    <property type="molecule type" value="Genomic_DNA"/>
</dbReference>
<sequence length="250" mass="27669">MAEKKKGVSRRDFLKTTGIATGAVVGGGLIGGLVGYNIKQGADQTGSEEGHETGHQGVENRGRMFFTTNNEFNVLSQAVERIFPEDDLGPGAIGLGVPYFIDNQLAGGYGQNAREYRQGPFYEGAPTQGYQSRLTRAEAFLQGIKKIEEEARSRFDDGFANLEGEQMDEILTAFQKDEVEMKGISSSTFFQMLRQATLEGAYADPLYNGNINMDGWRMKDFPGHQMAYISEIESEEFMKIEPQSLSSMDH</sequence>
<dbReference type="InterPro" id="IPR006311">
    <property type="entry name" value="TAT_signal"/>
</dbReference>
<evidence type="ECO:0000313" key="2">
    <source>
        <dbReference type="EMBL" id="XDK32834.1"/>
    </source>
</evidence>
<evidence type="ECO:0000256" key="1">
    <source>
        <dbReference type="SAM" id="Phobius"/>
    </source>
</evidence>
<protein>
    <submittedName>
        <fullName evidence="2">Gluconate 2-dehydrogenase subunit 3 family protein</fullName>
        <ecNumber evidence="2">1.-.-.-</ecNumber>
    </submittedName>
</protein>
<name>A0AB39HR84_9BACI</name>
<keyword evidence="1" id="KW-0472">Membrane</keyword>
<reference evidence="2" key="1">
    <citation type="submission" date="2024-07" db="EMBL/GenBank/DDBJ databases">
        <title>Halotolerant mesophilic bacterium Ornithinibacillus sp. 4-3, sp. nov., isolated from soil.</title>
        <authorList>
            <person name="Sidarenka A.V."/>
            <person name="Guliayeva D.E."/>
            <person name="Leanovich S.I."/>
            <person name="Hileuskaya K.S."/>
            <person name="Akhremchuk A.E."/>
            <person name="Sikolenko M.A."/>
            <person name="Valentovich L.N."/>
        </authorList>
    </citation>
    <scope>NUCLEOTIDE SEQUENCE</scope>
    <source>
        <strain evidence="2">4-3</strain>
    </source>
</reference>
<dbReference type="Pfam" id="PF13618">
    <property type="entry name" value="Gluconate_2-dh3"/>
    <property type="match status" value="1"/>
</dbReference>
<keyword evidence="1" id="KW-1133">Transmembrane helix</keyword>
<keyword evidence="1" id="KW-0812">Transmembrane</keyword>
<feature type="transmembrane region" description="Helical" evidence="1">
    <location>
        <begin position="12"/>
        <end position="36"/>
    </location>
</feature>
<organism evidence="2">
    <name type="scientific">Ornithinibacillus sp. 4-3</name>
    <dbReference type="NCBI Taxonomy" id="3231488"/>
    <lineage>
        <taxon>Bacteria</taxon>
        <taxon>Bacillati</taxon>
        <taxon>Bacillota</taxon>
        <taxon>Bacilli</taxon>
        <taxon>Bacillales</taxon>
        <taxon>Bacillaceae</taxon>
        <taxon>Ornithinibacillus</taxon>
    </lineage>
</organism>
<dbReference type="RefSeq" id="WP_368653521.1">
    <property type="nucleotide sequence ID" value="NZ_CP162599.1"/>
</dbReference>
<keyword evidence="2" id="KW-0560">Oxidoreductase</keyword>
<dbReference type="NCBIfam" id="TIGR01409">
    <property type="entry name" value="TAT_signal_seq"/>
    <property type="match status" value="1"/>
</dbReference>
<dbReference type="PROSITE" id="PS51318">
    <property type="entry name" value="TAT"/>
    <property type="match status" value="1"/>
</dbReference>
<dbReference type="EC" id="1.-.-.-" evidence="2"/>
<dbReference type="InterPro" id="IPR027056">
    <property type="entry name" value="Gluconate_2DH_su3"/>
</dbReference>
<accession>A0AB39HR84</accession>
<dbReference type="InterPro" id="IPR019546">
    <property type="entry name" value="TAT_signal_bac_arc"/>
</dbReference>
<dbReference type="AlphaFoldDB" id="A0AB39HR84"/>
<gene>
    <name evidence="2" type="ORF">AB4Y30_00130</name>
</gene>
<dbReference type="GO" id="GO:0016491">
    <property type="term" value="F:oxidoreductase activity"/>
    <property type="evidence" value="ECO:0007669"/>
    <property type="project" value="UniProtKB-KW"/>
</dbReference>
<proteinExistence type="predicted"/>